<dbReference type="EMBL" id="DSZH01000092">
    <property type="protein sequence ID" value="HGU47319.1"/>
    <property type="molecule type" value="Genomic_DNA"/>
</dbReference>
<sequence length="177" mass="20308">MEKNGFTLVELLIVITIIGVLISLQVPNFNLMRERARQTAVKANMHLCQVVIETFHLEQGHYAEDFYEDGYGSYFPGGIFEVKLGKFPTNPYTGKELTPEDFDEEDYDNKEDCFDTREDGPNDVWGYDPGTIRYGMWYPPGSQYPSNYGLIGFNIAGESIRSYNPEHDEVIIFVLHN</sequence>
<accession>A0A7C4S2H1</accession>
<name>A0A7C4S2H1_UNCW3</name>
<keyword evidence="1" id="KW-0812">Transmembrane</keyword>
<evidence type="ECO:0000256" key="1">
    <source>
        <dbReference type="SAM" id="Phobius"/>
    </source>
</evidence>
<evidence type="ECO:0000313" key="3">
    <source>
        <dbReference type="EMBL" id="HGU47319.1"/>
    </source>
</evidence>
<gene>
    <name evidence="3" type="ORF">ENT60_01995</name>
    <name evidence="2" type="ORF">ENU28_00315</name>
</gene>
<dbReference type="SUPFAM" id="SSF54523">
    <property type="entry name" value="Pili subunits"/>
    <property type="match status" value="1"/>
</dbReference>
<organism evidence="3">
    <name type="scientific">candidate division WOR-3 bacterium</name>
    <dbReference type="NCBI Taxonomy" id="2052148"/>
    <lineage>
        <taxon>Bacteria</taxon>
        <taxon>Bacteria division WOR-3</taxon>
    </lineage>
</organism>
<protein>
    <submittedName>
        <fullName evidence="3">Type II secretion system protein</fullName>
    </submittedName>
</protein>
<dbReference type="InterPro" id="IPR045584">
    <property type="entry name" value="Pilin-like"/>
</dbReference>
<dbReference type="NCBIfam" id="TIGR02532">
    <property type="entry name" value="IV_pilin_GFxxxE"/>
    <property type="match status" value="1"/>
</dbReference>
<dbReference type="InterPro" id="IPR012902">
    <property type="entry name" value="N_methyl_site"/>
</dbReference>
<keyword evidence="1" id="KW-1133">Transmembrane helix</keyword>
<comment type="caution">
    <text evidence="3">The sequence shown here is derived from an EMBL/GenBank/DDBJ whole genome shotgun (WGS) entry which is preliminary data.</text>
</comment>
<proteinExistence type="predicted"/>
<dbReference type="PANTHER" id="PTHR30093">
    <property type="entry name" value="GENERAL SECRETION PATHWAY PROTEIN G"/>
    <property type="match status" value="1"/>
</dbReference>
<dbReference type="AlphaFoldDB" id="A0A7C4S2H1"/>
<keyword evidence="1" id="KW-0472">Membrane</keyword>
<dbReference type="Gene3D" id="3.30.700.10">
    <property type="entry name" value="Glycoprotein, Type 4 Pilin"/>
    <property type="match status" value="1"/>
</dbReference>
<feature type="transmembrane region" description="Helical" evidence="1">
    <location>
        <begin position="6"/>
        <end position="27"/>
    </location>
</feature>
<dbReference type="Pfam" id="PF07963">
    <property type="entry name" value="N_methyl"/>
    <property type="match status" value="1"/>
</dbReference>
<reference evidence="3" key="1">
    <citation type="journal article" date="2020" name="mSystems">
        <title>Genome- and Community-Level Interaction Insights into Carbon Utilization and Element Cycling Functions of Hydrothermarchaeota in Hydrothermal Sediment.</title>
        <authorList>
            <person name="Zhou Z."/>
            <person name="Liu Y."/>
            <person name="Xu W."/>
            <person name="Pan J."/>
            <person name="Luo Z.H."/>
            <person name="Li M."/>
        </authorList>
    </citation>
    <scope>NUCLEOTIDE SEQUENCE [LARGE SCALE GENOMIC DNA]</scope>
    <source>
        <strain evidence="3">SpSt-594</strain>
        <strain evidence="2">SpSt-655</strain>
    </source>
</reference>
<evidence type="ECO:0000313" key="2">
    <source>
        <dbReference type="EMBL" id="HGQ54889.1"/>
    </source>
</evidence>
<dbReference type="EMBL" id="DTBX01000011">
    <property type="protein sequence ID" value="HGQ54889.1"/>
    <property type="molecule type" value="Genomic_DNA"/>
</dbReference>